<comment type="similarity">
    <text evidence="2">Belongs to the YIP1 family.</text>
</comment>
<keyword evidence="3 6" id="KW-0812">Transmembrane</keyword>
<dbReference type="AlphaFoldDB" id="G0UTE5"/>
<protein>
    <submittedName>
        <fullName evidence="7">Uncharacterized protein TCIL3000_9_530</fullName>
    </submittedName>
</protein>
<feature type="transmembrane region" description="Helical" evidence="6">
    <location>
        <begin position="292"/>
        <end position="311"/>
    </location>
</feature>
<dbReference type="GO" id="GO:0016020">
    <property type="term" value="C:membrane"/>
    <property type="evidence" value="ECO:0007669"/>
    <property type="project" value="UniProtKB-SubCell"/>
</dbReference>
<keyword evidence="5 6" id="KW-0472">Membrane</keyword>
<proteinExistence type="inferred from homology"/>
<sequence length="401" mass="44459">MQQQPNDMQFYQGTQGDVGIPNNTYQQQQFMQWSDQPPENYQPSNPFYGGEGDSAGYMRQQQYQPPFPAQSHSTRIGMSPPYISRTTSCTSPKAFRAGSDRNGFQGNTATFVSGTQSPKHPYIRQATQMPSSSSVPLMSQPPIFHDYSPKEHQMHQQSSPVYQQAPPGNTPTMSQNLPYPPAKRGFFGNFLQSLIPQGAMDAFTMSGDAGAPQDLAPIHQRRFGYPEDDLPLLVELGISPHEVRSKALAVLNPFKVVSQDVVAGMDLAGPIVFAVLLAIILSLRGSMRFSTIYGQFVIGIVFIKVLLSLMTDNAVPLQFVISVLGYGLIPNVFLAAMQSFLYWVFGYAGKNMLLPALLAILWSAWCATSMLVKGFSMEKQRYLIMYPLLLFYAVFAALIIF</sequence>
<evidence type="ECO:0000256" key="1">
    <source>
        <dbReference type="ARBA" id="ARBA00004141"/>
    </source>
</evidence>
<dbReference type="GO" id="GO:0048280">
    <property type="term" value="P:vesicle fusion with Golgi apparatus"/>
    <property type="evidence" value="ECO:0007669"/>
    <property type="project" value="TreeGrafter"/>
</dbReference>
<organism evidence="7">
    <name type="scientific">Trypanosoma congolense (strain IL3000)</name>
    <dbReference type="NCBI Taxonomy" id="1068625"/>
    <lineage>
        <taxon>Eukaryota</taxon>
        <taxon>Discoba</taxon>
        <taxon>Euglenozoa</taxon>
        <taxon>Kinetoplastea</taxon>
        <taxon>Metakinetoplastina</taxon>
        <taxon>Trypanosomatida</taxon>
        <taxon>Trypanosomatidae</taxon>
        <taxon>Trypanosoma</taxon>
        <taxon>Nannomonas</taxon>
    </lineage>
</organism>
<dbReference type="VEuPathDB" id="TriTrypDB:TcIL3000_9_530"/>
<evidence type="ECO:0000256" key="6">
    <source>
        <dbReference type="SAM" id="Phobius"/>
    </source>
</evidence>
<evidence type="ECO:0000256" key="5">
    <source>
        <dbReference type="ARBA" id="ARBA00023136"/>
    </source>
</evidence>
<dbReference type="PANTHER" id="PTHR21236:SF2">
    <property type="entry name" value="PROTEIN YIPF"/>
    <property type="match status" value="1"/>
</dbReference>
<dbReference type="GO" id="GO:0006888">
    <property type="term" value="P:endoplasmic reticulum to Golgi vesicle-mediated transport"/>
    <property type="evidence" value="ECO:0007669"/>
    <property type="project" value="InterPro"/>
</dbReference>
<evidence type="ECO:0000256" key="4">
    <source>
        <dbReference type="ARBA" id="ARBA00022989"/>
    </source>
</evidence>
<dbReference type="InterPro" id="IPR045231">
    <property type="entry name" value="Yip1/4-like"/>
</dbReference>
<comment type="subcellular location">
    <subcellularLocation>
        <location evidence="1">Membrane</location>
        <topology evidence="1">Multi-pass membrane protein</topology>
    </subcellularLocation>
</comment>
<accession>G0UTE5</accession>
<feature type="transmembrane region" description="Helical" evidence="6">
    <location>
        <begin position="261"/>
        <end position="280"/>
    </location>
</feature>
<evidence type="ECO:0000256" key="3">
    <source>
        <dbReference type="ARBA" id="ARBA00022692"/>
    </source>
</evidence>
<dbReference type="EMBL" id="HE575322">
    <property type="protein sequence ID" value="CCC92659.1"/>
    <property type="molecule type" value="Genomic_DNA"/>
</dbReference>
<feature type="transmembrane region" description="Helical" evidence="6">
    <location>
        <begin position="323"/>
        <end position="345"/>
    </location>
</feature>
<feature type="transmembrane region" description="Helical" evidence="6">
    <location>
        <begin position="352"/>
        <end position="371"/>
    </location>
</feature>
<keyword evidence="4 6" id="KW-1133">Transmembrane helix</keyword>
<evidence type="ECO:0000313" key="7">
    <source>
        <dbReference type="EMBL" id="CCC92659.1"/>
    </source>
</evidence>
<gene>
    <name evidence="7" type="ORF">TCIL3000_9_530</name>
</gene>
<reference evidence="7" key="1">
    <citation type="journal article" date="2012" name="Proc. Natl. Acad. Sci. U.S.A.">
        <title>Antigenic diversity is generated by distinct evolutionary mechanisms in African trypanosome species.</title>
        <authorList>
            <person name="Jackson A.P."/>
            <person name="Berry A."/>
            <person name="Aslett M."/>
            <person name="Allison H.C."/>
            <person name="Burton P."/>
            <person name="Vavrova-Anderson J."/>
            <person name="Brown R."/>
            <person name="Browne H."/>
            <person name="Corton N."/>
            <person name="Hauser H."/>
            <person name="Gamble J."/>
            <person name="Gilderthorp R."/>
            <person name="Marcello L."/>
            <person name="McQuillan J."/>
            <person name="Otto T.D."/>
            <person name="Quail M.A."/>
            <person name="Sanders M.J."/>
            <person name="van Tonder A."/>
            <person name="Ginger M.L."/>
            <person name="Field M.C."/>
            <person name="Barry J.D."/>
            <person name="Hertz-Fowler C."/>
            <person name="Berriman M."/>
        </authorList>
    </citation>
    <scope>NUCLEOTIDE SEQUENCE</scope>
    <source>
        <strain evidence="7">IL3000</strain>
    </source>
</reference>
<dbReference type="PANTHER" id="PTHR21236">
    <property type="entry name" value="GOLGI MEMBRANE PROTEIN YIP1"/>
    <property type="match status" value="1"/>
</dbReference>
<feature type="transmembrane region" description="Helical" evidence="6">
    <location>
        <begin position="383"/>
        <end position="400"/>
    </location>
</feature>
<evidence type="ECO:0000256" key="2">
    <source>
        <dbReference type="ARBA" id="ARBA00010596"/>
    </source>
</evidence>
<name>G0UTE5_TRYCI</name>
<dbReference type="GO" id="GO:0005802">
    <property type="term" value="C:trans-Golgi network"/>
    <property type="evidence" value="ECO:0007669"/>
    <property type="project" value="TreeGrafter"/>
</dbReference>